<name>A0AAV7WAL3_PLEWA</name>
<evidence type="ECO:0000313" key="3">
    <source>
        <dbReference type="EMBL" id="KAJ1209611.1"/>
    </source>
</evidence>
<dbReference type="AlphaFoldDB" id="A0AAV7WAL3"/>
<organism evidence="3 4">
    <name type="scientific">Pleurodeles waltl</name>
    <name type="common">Iberian ribbed newt</name>
    <dbReference type="NCBI Taxonomy" id="8319"/>
    <lineage>
        <taxon>Eukaryota</taxon>
        <taxon>Metazoa</taxon>
        <taxon>Chordata</taxon>
        <taxon>Craniata</taxon>
        <taxon>Vertebrata</taxon>
        <taxon>Euteleostomi</taxon>
        <taxon>Amphibia</taxon>
        <taxon>Batrachia</taxon>
        <taxon>Caudata</taxon>
        <taxon>Salamandroidea</taxon>
        <taxon>Salamandridae</taxon>
        <taxon>Pleurodelinae</taxon>
        <taxon>Pleurodeles</taxon>
    </lineage>
</organism>
<gene>
    <name evidence="3" type="ORF">NDU88_004985</name>
</gene>
<feature type="chain" id="PRO_5043821101" evidence="2">
    <location>
        <begin position="19"/>
        <end position="152"/>
    </location>
</feature>
<evidence type="ECO:0000256" key="1">
    <source>
        <dbReference type="SAM" id="MobiDB-lite"/>
    </source>
</evidence>
<protein>
    <submittedName>
        <fullName evidence="3">Uncharacterized protein</fullName>
    </submittedName>
</protein>
<dbReference type="Proteomes" id="UP001066276">
    <property type="component" value="Chromosome 1_2"/>
</dbReference>
<feature type="region of interest" description="Disordered" evidence="1">
    <location>
        <begin position="49"/>
        <end position="132"/>
    </location>
</feature>
<sequence>MGHWWTRASRGWSSGTWSLHLGGTMHLQRACLTSIWWAPSEVPCFSGPAIAGPEGTQPAYASGWPSQGQSNDPDRVHERCNGPAGGPPDPKIAGVPHGGPWLCEPHDLEQGGPSREETGERGRMGPLTRGQRQRTWSCEEAWRCLVLTWQAP</sequence>
<comment type="caution">
    <text evidence="3">The sequence shown here is derived from an EMBL/GenBank/DDBJ whole genome shotgun (WGS) entry which is preliminary data.</text>
</comment>
<feature type="compositionally biased region" description="Basic and acidic residues" evidence="1">
    <location>
        <begin position="104"/>
        <end position="123"/>
    </location>
</feature>
<dbReference type="EMBL" id="JANPWB010000002">
    <property type="protein sequence ID" value="KAJ1209611.1"/>
    <property type="molecule type" value="Genomic_DNA"/>
</dbReference>
<keyword evidence="2" id="KW-0732">Signal</keyword>
<keyword evidence="4" id="KW-1185">Reference proteome</keyword>
<accession>A0AAV7WAL3</accession>
<proteinExistence type="predicted"/>
<evidence type="ECO:0000256" key="2">
    <source>
        <dbReference type="SAM" id="SignalP"/>
    </source>
</evidence>
<reference evidence="3" key="1">
    <citation type="journal article" date="2022" name="bioRxiv">
        <title>Sequencing and chromosome-scale assembly of the giantPleurodeles waltlgenome.</title>
        <authorList>
            <person name="Brown T."/>
            <person name="Elewa A."/>
            <person name="Iarovenko S."/>
            <person name="Subramanian E."/>
            <person name="Araus A.J."/>
            <person name="Petzold A."/>
            <person name="Susuki M."/>
            <person name="Suzuki K.-i.T."/>
            <person name="Hayashi T."/>
            <person name="Toyoda A."/>
            <person name="Oliveira C."/>
            <person name="Osipova E."/>
            <person name="Leigh N.D."/>
            <person name="Simon A."/>
            <person name="Yun M.H."/>
        </authorList>
    </citation>
    <scope>NUCLEOTIDE SEQUENCE</scope>
    <source>
        <strain evidence="3">20211129_DDA</strain>
        <tissue evidence="3">Liver</tissue>
    </source>
</reference>
<feature type="signal peptide" evidence="2">
    <location>
        <begin position="1"/>
        <end position="18"/>
    </location>
</feature>
<evidence type="ECO:0000313" key="4">
    <source>
        <dbReference type="Proteomes" id="UP001066276"/>
    </source>
</evidence>